<feature type="compositionally biased region" description="Polar residues" evidence="1">
    <location>
        <begin position="1"/>
        <end position="12"/>
    </location>
</feature>
<keyword evidence="3" id="KW-1185">Reference proteome</keyword>
<protein>
    <submittedName>
        <fullName evidence="2">Uncharacterized protein</fullName>
    </submittedName>
</protein>
<feature type="region of interest" description="Disordered" evidence="1">
    <location>
        <begin position="1"/>
        <end position="39"/>
    </location>
</feature>
<feature type="region of interest" description="Disordered" evidence="1">
    <location>
        <begin position="134"/>
        <end position="220"/>
    </location>
</feature>
<dbReference type="EMBL" id="JARIHO010000023">
    <property type="protein sequence ID" value="KAJ7343687.1"/>
    <property type="molecule type" value="Genomic_DNA"/>
</dbReference>
<dbReference type="AlphaFoldDB" id="A0AAD6ZXT0"/>
<name>A0AAD6ZXT0_9AGAR</name>
<evidence type="ECO:0000256" key="1">
    <source>
        <dbReference type="SAM" id="MobiDB-lite"/>
    </source>
</evidence>
<dbReference type="Proteomes" id="UP001218218">
    <property type="component" value="Unassembled WGS sequence"/>
</dbReference>
<sequence>MRDPSPSNSSVVSLGPEEDVTMTDAGVPGPPERREAGEIPVADESTYVLIHGYSFSFGLGDLRVWLRLPSTGIDPESIAGIYRLLQSNYRVDYFFEVRNARNAELLLRAGEDHARSAGARYMSRESFERAVTGLRRDGVDASPPPERPKLPSFKKTERPRAPSMERRALGPVEDTRDSTVTTGRNVAESPPEEEPGVLRRGRLYSSRTRRSPERTPPLARRLADPDAIGRMAARTVWDKPRRVPPTAPRAERFAITPSRAQEAVNKDVPPKSLLGRLTEPKKPLLDRLQMTRDDGNRALLDRMKVGLKERVSTVATSKRRRAHNRPLKRLERLLRMEEEIRREWEEFRWTDAEIDWIIDQEEMLPLQEDDHMDED</sequence>
<accession>A0AAD6ZXT0</accession>
<organism evidence="2 3">
    <name type="scientific">Mycena albidolilacea</name>
    <dbReference type="NCBI Taxonomy" id="1033008"/>
    <lineage>
        <taxon>Eukaryota</taxon>
        <taxon>Fungi</taxon>
        <taxon>Dikarya</taxon>
        <taxon>Basidiomycota</taxon>
        <taxon>Agaricomycotina</taxon>
        <taxon>Agaricomycetes</taxon>
        <taxon>Agaricomycetidae</taxon>
        <taxon>Agaricales</taxon>
        <taxon>Marasmiineae</taxon>
        <taxon>Mycenaceae</taxon>
        <taxon>Mycena</taxon>
    </lineage>
</organism>
<reference evidence="2" key="1">
    <citation type="submission" date="2023-03" db="EMBL/GenBank/DDBJ databases">
        <title>Massive genome expansion in bonnet fungi (Mycena s.s.) driven by repeated elements and novel gene families across ecological guilds.</title>
        <authorList>
            <consortium name="Lawrence Berkeley National Laboratory"/>
            <person name="Harder C.B."/>
            <person name="Miyauchi S."/>
            <person name="Viragh M."/>
            <person name="Kuo A."/>
            <person name="Thoen E."/>
            <person name="Andreopoulos B."/>
            <person name="Lu D."/>
            <person name="Skrede I."/>
            <person name="Drula E."/>
            <person name="Henrissat B."/>
            <person name="Morin E."/>
            <person name="Kohler A."/>
            <person name="Barry K."/>
            <person name="LaButti K."/>
            <person name="Morin E."/>
            <person name="Salamov A."/>
            <person name="Lipzen A."/>
            <person name="Mereny Z."/>
            <person name="Hegedus B."/>
            <person name="Baldrian P."/>
            <person name="Stursova M."/>
            <person name="Weitz H."/>
            <person name="Taylor A."/>
            <person name="Grigoriev I.V."/>
            <person name="Nagy L.G."/>
            <person name="Martin F."/>
            <person name="Kauserud H."/>
        </authorList>
    </citation>
    <scope>NUCLEOTIDE SEQUENCE</scope>
    <source>
        <strain evidence="2">CBHHK002</strain>
    </source>
</reference>
<evidence type="ECO:0000313" key="3">
    <source>
        <dbReference type="Proteomes" id="UP001218218"/>
    </source>
</evidence>
<evidence type="ECO:0000313" key="2">
    <source>
        <dbReference type="EMBL" id="KAJ7343687.1"/>
    </source>
</evidence>
<gene>
    <name evidence="2" type="ORF">DFH08DRAFT_811042</name>
</gene>
<feature type="compositionally biased region" description="Basic and acidic residues" evidence="1">
    <location>
        <begin position="146"/>
        <end position="177"/>
    </location>
</feature>
<comment type="caution">
    <text evidence="2">The sequence shown here is derived from an EMBL/GenBank/DDBJ whole genome shotgun (WGS) entry which is preliminary data.</text>
</comment>
<proteinExistence type="predicted"/>